<sequence>MGLFSRKKRQEAATADDVDTVDGVGTVDGADTVDDGDDLETSAAAEGTAADETAAAEAPTAEAPTAEDEVEGVRTGAGAETASASGDQDASASDADATADEKAADEPVERGAHLADGPYDESDAPEEDRIDLGGLQVPTIDGMELRMEVDQRTSAVTGANLVIGGSSVQVQAFAAPKSRGLWDDVRTSLRDSVVKQGGTAETRPGAFGTELITRLPVKRADGRTGYRPARFIGIDGRRWFLRAILTGKALSDTEQARAIETVISRLVVVRGGEAMAPQELIPLNLPGQRPGLNQIGASPLDPLARGPEITQIG</sequence>
<organism evidence="2 3">
    <name type="scientific">Brachybacterium tyrofermentans</name>
    <dbReference type="NCBI Taxonomy" id="47848"/>
    <lineage>
        <taxon>Bacteria</taxon>
        <taxon>Bacillati</taxon>
        <taxon>Actinomycetota</taxon>
        <taxon>Actinomycetes</taxon>
        <taxon>Micrococcales</taxon>
        <taxon>Dermabacteraceae</taxon>
        <taxon>Brachybacterium</taxon>
    </lineage>
</organism>
<gene>
    <name evidence="2" type="ORF">ACFPK8_02335</name>
</gene>
<comment type="caution">
    <text evidence="2">The sequence shown here is derived from an EMBL/GenBank/DDBJ whole genome shotgun (WGS) entry which is preliminary data.</text>
</comment>
<accession>A0ABW0FDE4</accession>
<dbReference type="EMBL" id="JBHSLN010000011">
    <property type="protein sequence ID" value="MFC5296335.1"/>
    <property type="molecule type" value="Genomic_DNA"/>
</dbReference>
<evidence type="ECO:0000256" key="1">
    <source>
        <dbReference type="SAM" id="MobiDB-lite"/>
    </source>
</evidence>
<protein>
    <submittedName>
        <fullName evidence="2">DUF3710 domain-containing protein</fullName>
    </submittedName>
</protein>
<name>A0ABW0FDE4_9MICO</name>
<feature type="compositionally biased region" description="Acidic residues" evidence="1">
    <location>
        <begin position="31"/>
        <end position="40"/>
    </location>
</feature>
<evidence type="ECO:0000313" key="3">
    <source>
        <dbReference type="Proteomes" id="UP001595937"/>
    </source>
</evidence>
<evidence type="ECO:0000313" key="2">
    <source>
        <dbReference type="EMBL" id="MFC5296335.1"/>
    </source>
</evidence>
<dbReference type="Proteomes" id="UP001595937">
    <property type="component" value="Unassembled WGS sequence"/>
</dbReference>
<dbReference type="InterPro" id="IPR022183">
    <property type="entry name" value="DUF3710"/>
</dbReference>
<feature type="compositionally biased region" description="Low complexity" evidence="1">
    <location>
        <begin position="21"/>
        <end position="30"/>
    </location>
</feature>
<feature type="compositionally biased region" description="Low complexity" evidence="1">
    <location>
        <begin position="76"/>
        <end position="96"/>
    </location>
</feature>
<feature type="compositionally biased region" description="Acidic residues" evidence="1">
    <location>
        <begin position="118"/>
        <end position="129"/>
    </location>
</feature>
<dbReference type="RefSeq" id="WP_343923201.1">
    <property type="nucleotide sequence ID" value="NZ_BAAAIR010000032.1"/>
</dbReference>
<dbReference type="Pfam" id="PF12502">
    <property type="entry name" value="DUF3710"/>
    <property type="match status" value="1"/>
</dbReference>
<reference evidence="3" key="1">
    <citation type="journal article" date="2019" name="Int. J. Syst. Evol. Microbiol.">
        <title>The Global Catalogue of Microorganisms (GCM) 10K type strain sequencing project: providing services to taxonomists for standard genome sequencing and annotation.</title>
        <authorList>
            <consortium name="The Broad Institute Genomics Platform"/>
            <consortium name="The Broad Institute Genome Sequencing Center for Infectious Disease"/>
            <person name="Wu L."/>
            <person name="Ma J."/>
        </authorList>
    </citation>
    <scope>NUCLEOTIDE SEQUENCE [LARGE SCALE GENOMIC DNA]</scope>
    <source>
        <strain evidence="3">CGMCC 1.16455</strain>
    </source>
</reference>
<proteinExistence type="predicted"/>
<feature type="region of interest" description="Disordered" evidence="1">
    <location>
        <begin position="1"/>
        <end position="131"/>
    </location>
</feature>
<keyword evidence="3" id="KW-1185">Reference proteome</keyword>
<feature type="compositionally biased region" description="Basic and acidic residues" evidence="1">
    <location>
        <begin position="99"/>
        <end position="113"/>
    </location>
</feature>
<feature type="compositionally biased region" description="Low complexity" evidence="1">
    <location>
        <begin position="41"/>
        <end position="64"/>
    </location>
</feature>
<dbReference type="GeneID" id="303296756"/>